<keyword evidence="1" id="KW-0694">RNA-binding</keyword>
<evidence type="ECO:0000256" key="1">
    <source>
        <dbReference type="ARBA" id="ARBA00022884"/>
    </source>
</evidence>
<dbReference type="GO" id="GO:0004654">
    <property type="term" value="F:polyribonucleotide nucleotidyltransferase activity"/>
    <property type="evidence" value="ECO:0007669"/>
    <property type="project" value="InterPro"/>
</dbReference>
<dbReference type="Gene3D" id="3.30.230.70">
    <property type="entry name" value="GHMP Kinase, N-terminal domain"/>
    <property type="match status" value="1"/>
</dbReference>
<protein>
    <recommendedName>
        <fullName evidence="2">Exoribonuclease phosphorolytic domain-containing protein</fullName>
    </recommendedName>
</protein>
<feature type="non-terminal residue" evidence="3">
    <location>
        <position position="108"/>
    </location>
</feature>
<dbReference type="GO" id="GO:0003723">
    <property type="term" value="F:RNA binding"/>
    <property type="evidence" value="ECO:0007669"/>
    <property type="project" value="UniProtKB-KW"/>
</dbReference>
<dbReference type="EMBL" id="LAZR01010698">
    <property type="protein sequence ID" value="KKM65601.1"/>
    <property type="molecule type" value="Genomic_DNA"/>
</dbReference>
<proteinExistence type="predicted"/>
<dbReference type="PANTHER" id="PTHR11252">
    <property type="entry name" value="POLYRIBONUCLEOTIDE NUCLEOTIDYLTRANSFERASE"/>
    <property type="match status" value="1"/>
</dbReference>
<organism evidence="3">
    <name type="scientific">marine sediment metagenome</name>
    <dbReference type="NCBI Taxonomy" id="412755"/>
    <lineage>
        <taxon>unclassified sequences</taxon>
        <taxon>metagenomes</taxon>
        <taxon>ecological metagenomes</taxon>
    </lineage>
</organism>
<dbReference type="Pfam" id="PF01138">
    <property type="entry name" value="RNase_PH"/>
    <property type="match status" value="1"/>
</dbReference>
<dbReference type="GO" id="GO:0005829">
    <property type="term" value="C:cytosol"/>
    <property type="evidence" value="ECO:0007669"/>
    <property type="project" value="TreeGrafter"/>
</dbReference>
<feature type="domain" description="Exoribonuclease phosphorolytic" evidence="2">
    <location>
        <begin position="15"/>
        <end position="107"/>
    </location>
</feature>
<evidence type="ECO:0000313" key="3">
    <source>
        <dbReference type="EMBL" id="KKM65601.1"/>
    </source>
</evidence>
<sequence>MIPKVFKEVIDLGDGREISIETGKLAKQAHGSVVVQSGKCMLLCTVVSNYEQKDLPFLPLTVDYREKFAASGRYPGGFFKREARPSDGEVLTMRLVDRVLRPLFPKDY</sequence>
<dbReference type="GO" id="GO:0006402">
    <property type="term" value="P:mRNA catabolic process"/>
    <property type="evidence" value="ECO:0007669"/>
    <property type="project" value="InterPro"/>
</dbReference>
<comment type="caution">
    <text evidence="3">The sequence shown here is derived from an EMBL/GenBank/DDBJ whole genome shotgun (WGS) entry which is preliminary data.</text>
</comment>
<dbReference type="AlphaFoldDB" id="A0A0F9JSZ6"/>
<name>A0A0F9JSZ6_9ZZZZ</name>
<dbReference type="InterPro" id="IPR027408">
    <property type="entry name" value="PNPase/RNase_PH_dom_sf"/>
</dbReference>
<dbReference type="InterPro" id="IPR012162">
    <property type="entry name" value="PNPase"/>
</dbReference>
<reference evidence="3" key="1">
    <citation type="journal article" date="2015" name="Nature">
        <title>Complex archaea that bridge the gap between prokaryotes and eukaryotes.</title>
        <authorList>
            <person name="Spang A."/>
            <person name="Saw J.H."/>
            <person name="Jorgensen S.L."/>
            <person name="Zaremba-Niedzwiedzka K."/>
            <person name="Martijn J."/>
            <person name="Lind A.E."/>
            <person name="van Eijk R."/>
            <person name="Schleper C."/>
            <person name="Guy L."/>
            <person name="Ettema T.J."/>
        </authorList>
    </citation>
    <scope>NUCLEOTIDE SEQUENCE</scope>
</reference>
<dbReference type="InterPro" id="IPR020568">
    <property type="entry name" value="Ribosomal_Su5_D2-typ_SF"/>
</dbReference>
<evidence type="ECO:0000259" key="2">
    <source>
        <dbReference type="Pfam" id="PF01138"/>
    </source>
</evidence>
<dbReference type="PANTHER" id="PTHR11252:SF0">
    <property type="entry name" value="POLYRIBONUCLEOTIDE NUCLEOTIDYLTRANSFERASE 1, MITOCHONDRIAL"/>
    <property type="match status" value="1"/>
</dbReference>
<dbReference type="InterPro" id="IPR001247">
    <property type="entry name" value="ExoRNase_PH_dom1"/>
</dbReference>
<dbReference type="GO" id="GO:0000175">
    <property type="term" value="F:3'-5'-RNA exonuclease activity"/>
    <property type="evidence" value="ECO:0007669"/>
    <property type="project" value="TreeGrafter"/>
</dbReference>
<dbReference type="SUPFAM" id="SSF54211">
    <property type="entry name" value="Ribosomal protein S5 domain 2-like"/>
    <property type="match status" value="1"/>
</dbReference>
<gene>
    <name evidence="3" type="ORF">LCGC14_1489590</name>
</gene>
<accession>A0A0F9JSZ6</accession>